<organism evidence="3 4">
    <name type="scientific">Mycena pura</name>
    <dbReference type="NCBI Taxonomy" id="153505"/>
    <lineage>
        <taxon>Eukaryota</taxon>
        <taxon>Fungi</taxon>
        <taxon>Dikarya</taxon>
        <taxon>Basidiomycota</taxon>
        <taxon>Agaricomycotina</taxon>
        <taxon>Agaricomycetes</taxon>
        <taxon>Agaricomycetidae</taxon>
        <taxon>Agaricales</taxon>
        <taxon>Marasmiineae</taxon>
        <taxon>Mycenaceae</taxon>
        <taxon>Mycena</taxon>
    </lineage>
</organism>
<evidence type="ECO:0000256" key="2">
    <source>
        <dbReference type="SAM" id="Phobius"/>
    </source>
</evidence>
<evidence type="ECO:0008006" key="5">
    <source>
        <dbReference type="Google" id="ProtNLM"/>
    </source>
</evidence>
<name>A0AAD6VGN5_9AGAR</name>
<feature type="coiled-coil region" evidence="1">
    <location>
        <begin position="272"/>
        <end position="301"/>
    </location>
</feature>
<keyword evidence="2" id="KW-0812">Transmembrane</keyword>
<protein>
    <recommendedName>
        <fullName evidence="5">Alpha-xenorhabdolysin family binary toxin subunit A</fullName>
    </recommendedName>
</protein>
<evidence type="ECO:0000313" key="3">
    <source>
        <dbReference type="EMBL" id="KAJ7206553.1"/>
    </source>
</evidence>
<proteinExistence type="predicted"/>
<feature type="transmembrane region" description="Helical" evidence="2">
    <location>
        <begin position="221"/>
        <end position="243"/>
    </location>
</feature>
<evidence type="ECO:0000313" key="4">
    <source>
        <dbReference type="Proteomes" id="UP001219525"/>
    </source>
</evidence>
<keyword evidence="2" id="KW-0472">Membrane</keyword>
<accession>A0AAD6VGN5</accession>
<evidence type="ECO:0000256" key="1">
    <source>
        <dbReference type="SAM" id="Coils"/>
    </source>
</evidence>
<keyword evidence="2" id="KW-1133">Transmembrane helix</keyword>
<feature type="transmembrane region" description="Helical" evidence="2">
    <location>
        <begin position="249"/>
        <end position="273"/>
    </location>
</feature>
<reference evidence="3" key="1">
    <citation type="submission" date="2023-03" db="EMBL/GenBank/DDBJ databases">
        <title>Massive genome expansion in bonnet fungi (Mycena s.s.) driven by repeated elements and novel gene families across ecological guilds.</title>
        <authorList>
            <consortium name="Lawrence Berkeley National Laboratory"/>
            <person name="Harder C.B."/>
            <person name="Miyauchi S."/>
            <person name="Viragh M."/>
            <person name="Kuo A."/>
            <person name="Thoen E."/>
            <person name="Andreopoulos B."/>
            <person name="Lu D."/>
            <person name="Skrede I."/>
            <person name="Drula E."/>
            <person name="Henrissat B."/>
            <person name="Morin E."/>
            <person name="Kohler A."/>
            <person name="Barry K."/>
            <person name="LaButti K."/>
            <person name="Morin E."/>
            <person name="Salamov A."/>
            <person name="Lipzen A."/>
            <person name="Mereny Z."/>
            <person name="Hegedus B."/>
            <person name="Baldrian P."/>
            <person name="Stursova M."/>
            <person name="Weitz H."/>
            <person name="Taylor A."/>
            <person name="Grigoriev I.V."/>
            <person name="Nagy L.G."/>
            <person name="Martin F."/>
            <person name="Kauserud H."/>
        </authorList>
    </citation>
    <scope>NUCLEOTIDE SEQUENCE</scope>
    <source>
        <strain evidence="3">9144</strain>
    </source>
</reference>
<gene>
    <name evidence="3" type="ORF">GGX14DRAFT_637576</name>
</gene>
<dbReference type="Proteomes" id="UP001219525">
    <property type="component" value="Unassembled WGS sequence"/>
</dbReference>
<sequence length="386" mass="42807">MSCHSTTRTLTHAWKIDDIPPCYDAAVAIAKFNALTPEEKAHLGLGIAQAASLPEAEQYFTQASANATRAIKNIDAVFITLNGKIKRLPDDGHKFLAEFQVIQSEFRTIVSESRSLAVRIAVHSESFDTIIIKFCADNSFTVHERISRIDKFIAEGEGFRADAEKMHKRFQDLKHKFETFTQRFTDWASDKEQENNERIKQLNIDIIQINRKVADLDSAIGALYAALAGIGAITAILVAACAAGTGAGVWWIVGVGLTLGGLTAGAIVGILVAKSKLLKERAEKEIEIYELQQEVKDIEAIRTELVTVDESDMKSFTNSVMVLQGSWVTVQDEAYAIKKWLAGGAVHAEMPTYMQAWRRQDVKVYQTMARYLSHYASGMTEVLKGF</sequence>
<dbReference type="EMBL" id="JARJCW010000039">
    <property type="protein sequence ID" value="KAJ7206553.1"/>
    <property type="molecule type" value="Genomic_DNA"/>
</dbReference>
<keyword evidence="4" id="KW-1185">Reference proteome</keyword>
<keyword evidence="1" id="KW-0175">Coiled coil</keyword>
<comment type="caution">
    <text evidence="3">The sequence shown here is derived from an EMBL/GenBank/DDBJ whole genome shotgun (WGS) entry which is preliminary data.</text>
</comment>
<dbReference type="SUPFAM" id="SSF58100">
    <property type="entry name" value="Bacterial hemolysins"/>
    <property type="match status" value="1"/>
</dbReference>
<dbReference type="Gene3D" id="1.20.1170.10">
    <property type="match status" value="1"/>
</dbReference>
<dbReference type="AlphaFoldDB" id="A0AAD6VGN5"/>